<evidence type="ECO:0000313" key="2">
    <source>
        <dbReference type="Proteomes" id="UP000640583"/>
    </source>
</evidence>
<organism evidence="1 2">
    <name type="scientific">Halocynthiibacter styelae</name>
    <dbReference type="NCBI Taxonomy" id="2761955"/>
    <lineage>
        <taxon>Bacteria</taxon>
        <taxon>Pseudomonadati</taxon>
        <taxon>Pseudomonadota</taxon>
        <taxon>Alphaproteobacteria</taxon>
        <taxon>Rhodobacterales</taxon>
        <taxon>Paracoccaceae</taxon>
        <taxon>Halocynthiibacter</taxon>
    </lineage>
</organism>
<name>A0A8J7LPL7_9RHOB</name>
<comment type="caution">
    <text evidence="1">The sequence shown here is derived from an EMBL/GenBank/DDBJ whole genome shotgun (WGS) entry which is preliminary data.</text>
</comment>
<dbReference type="Proteomes" id="UP000640583">
    <property type="component" value="Unassembled WGS sequence"/>
</dbReference>
<gene>
    <name evidence="1" type="ORF">H1D41_05020</name>
</gene>
<reference evidence="1" key="1">
    <citation type="submission" date="2020-10" db="EMBL/GenBank/DDBJ databases">
        <title>Paenihalocynthiibacter styelae gen. nov., sp. nov., isolated from stalked sea squirt Styela clava.</title>
        <authorList>
            <person name="Kim Y.-O."/>
            <person name="Yoon J.-H."/>
        </authorList>
    </citation>
    <scope>NUCLEOTIDE SEQUENCE</scope>
    <source>
        <strain evidence="1">MYP1-1</strain>
    </source>
</reference>
<keyword evidence="2" id="KW-1185">Reference proteome</keyword>
<accession>A0A8J7LPL7</accession>
<dbReference type="RefSeq" id="WP_228847866.1">
    <property type="nucleotide sequence ID" value="NZ_JADCKQ010000003.1"/>
</dbReference>
<sequence>MKKWILRGLGLYALVLLGNLVFAFAGAGYISIGNFDNQFSKPSVVVWFSEIGWIHGQDLQIDGRPFDRGQRMSDQRPNLAQADILAIFVDGFEQINQVQFAEELGLSDSELQMKPAVTGIKRESAAVSVRPHILPFYAAHEVLIVRDISELGRRYRSECATELLLMWTLLEEDEDLLASCELPEDEQS</sequence>
<protein>
    <submittedName>
        <fullName evidence="1">Uncharacterized protein</fullName>
    </submittedName>
</protein>
<dbReference type="EMBL" id="JADCKQ010000003">
    <property type="protein sequence ID" value="MBI1492992.1"/>
    <property type="molecule type" value="Genomic_DNA"/>
</dbReference>
<dbReference type="AlphaFoldDB" id="A0A8J7LPL7"/>
<proteinExistence type="predicted"/>
<evidence type="ECO:0000313" key="1">
    <source>
        <dbReference type="EMBL" id="MBI1492992.1"/>
    </source>
</evidence>